<accession>A0ABT6R4V8</accession>
<dbReference type="Proteomes" id="UP001243286">
    <property type="component" value="Unassembled WGS sequence"/>
</dbReference>
<comment type="caution">
    <text evidence="2">The sequence shown here is derived from an EMBL/GenBank/DDBJ whole genome shotgun (WGS) entry which is preliminary data.</text>
</comment>
<keyword evidence="1" id="KW-0812">Transmembrane</keyword>
<evidence type="ECO:0008006" key="4">
    <source>
        <dbReference type="Google" id="ProtNLM"/>
    </source>
</evidence>
<feature type="transmembrane region" description="Helical" evidence="1">
    <location>
        <begin position="31"/>
        <end position="51"/>
    </location>
</feature>
<proteinExistence type="predicted"/>
<evidence type="ECO:0000313" key="3">
    <source>
        <dbReference type="Proteomes" id="UP001243286"/>
    </source>
</evidence>
<protein>
    <recommendedName>
        <fullName evidence="4">LPXTG cell wall anchor domain-containing protein</fullName>
    </recommendedName>
</protein>
<dbReference type="EMBL" id="JASBQV010000022">
    <property type="protein sequence ID" value="MDI3235848.1"/>
    <property type="molecule type" value="Genomic_DNA"/>
</dbReference>
<dbReference type="RefSeq" id="WP_014971345.1">
    <property type="nucleotide sequence ID" value="NZ_JASBQV010000022.1"/>
</dbReference>
<keyword evidence="1" id="KW-1133">Transmembrane helix</keyword>
<reference evidence="2 3" key="1">
    <citation type="submission" date="2023-04" db="EMBL/GenBank/DDBJ databases">
        <title>Antarctic isolates genomes.</title>
        <authorList>
            <person name="Dimov S.G."/>
        </authorList>
    </citation>
    <scope>NUCLEOTIDE SEQUENCE [LARGE SCALE GENOMIC DNA]</scope>
    <source>
        <strain evidence="2 3">AL19</strain>
    </source>
</reference>
<sequence length="57" mass="6230">MRPKTIVWLVLLIAAINLAIGIWIPESPARTTISSVLLGLVVLLGVGYFIVLRRSSK</sequence>
<gene>
    <name evidence="2" type="ORF">QK289_12585</name>
</gene>
<keyword evidence="3" id="KW-1185">Reference proteome</keyword>
<evidence type="ECO:0000256" key="1">
    <source>
        <dbReference type="SAM" id="Phobius"/>
    </source>
</evidence>
<name>A0ABT6R4V8_9BACL</name>
<keyword evidence="1" id="KW-0472">Membrane</keyword>
<organism evidence="2 3">
    <name type="scientific">Exiguobacterium antarcticum</name>
    <dbReference type="NCBI Taxonomy" id="132920"/>
    <lineage>
        <taxon>Bacteria</taxon>
        <taxon>Bacillati</taxon>
        <taxon>Bacillota</taxon>
        <taxon>Bacilli</taxon>
        <taxon>Bacillales</taxon>
        <taxon>Bacillales Family XII. Incertae Sedis</taxon>
        <taxon>Exiguobacterium</taxon>
    </lineage>
</organism>
<evidence type="ECO:0000313" key="2">
    <source>
        <dbReference type="EMBL" id="MDI3235848.1"/>
    </source>
</evidence>